<dbReference type="Proteomes" id="UP000832011">
    <property type="component" value="Chromosome"/>
</dbReference>
<dbReference type="RefSeq" id="WP_058304840.1">
    <property type="nucleotide sequence ID" value="NZ_CABKVG010000005.1"/>
</dbReference>
<name>A0ABY4E4T6_9NEIS</name>
<keyword evidence="4" id="KW-1185">Reference proteome</keyword>
<organism evidence="3 4">
    <name type="scientific">Vitreoscilla massiliensis</name>
    <dbReference type="NCBI Taxonomy" id="1689272"/>
    <lineage>
        <taxon>Bacteria</taxon>
        <taxon>Pseudomonadati</taxon>
        <taxon>Pseudomonadota</taxon>
        <taxon>Betaproteobacteria</taxon>
        <taxon>Neisseriales</taxon>
        <taxon>Neisseriaceae</taxon>
        <taxon>Vitreoscilla</taxon>
    </lineage>
</organism>
<keyword evidence="2" id="KW-0472">Membrane</keyword>
<evidence type="ECO:0000313" key="3">
    <source>
        <dbReference type="EMBL" id="UOO90512.1"/>
    </source>
</evidence>
<proteinExistence type="predicted"/>
<sequence>MSQTQTTETMAMHEDIIEHAPVNHLPVPTESASAAAPAAEPSKREQARLQRASLLAEQAKLQQLLDEIEDDGAAEIADLQQQVSALKEEVAAWQAPENPHSVLAHIGLFALGASLICWLLAPLLAGQGGYLDGSMSVAATLLGYVAAALLLFVVASGNGKKH</sequence>
<protein>
    <submittedName>
        <fullName evidence="3">Uncharacterized protein</fullName>
    </submittedName>
</protein>
<keyword evidence="1" id="KW-0175">Coiled coil</keyword>
<dbReference type="EMBL" id="CP091511">
    <property type="protein sequence ID" value="UOO90512.1"/>
    <property type="molecule type" value="Genomic_DNA"/>
</dbReference>
<accession>A0ABY4E4T6</accession>
<gene>
    <name evidence="3" type="ORF">LVJ82_05935</name>
</gene>
<reference evidence="3 4" key="1">
    <citation type="journal article" date="2022" name="Res Sq">
        <title>Evolution of multicellular longitudinally dividing oral cavity symbionts (Neisseriaceae).</title>
        <authorList>
            <person name="Nyongesa S."/>
            <person name="Weber P."/>
            <person name="Bernet E."/>
            <person name="Pullido F."/>
            <person name="Nieckarz M."/>
            <person name="Delaby M."/>
            <person name="Nieves C."/>
            <person name="Viehboeck T."/>
            <person name="Krause N."/>
            <person name="Rivera-Millot A."/>
            <person name="Nakamura A."/>
            <person name="Vischer N."/>
            <person name="VanNieuwenhze M."/>
            <person name="Brun Y."/>
            <person name="Cava F."/>
            <person name="Bulgheresi S."/>
            <person name="Veyrier F."/>
        </authorList>
    </citation>
    <scope>NUCLEOTIDE SEQUENCE [LARGE SCALE GENOMIC DNA]</scope>
    <source>
        <strain evidence="3 4">SN4</strain>
    </source>
</reference>
<keyword evidence="2" id="KW-0812">Transmembrane</keyword>
<keyword evidence="2" id="KW-1133">Transmembrane helix</keyword>
<feature type="coiled-coil region" evidence="1">
    <location>
        <begin position="44"/>
        <end position="89"/>
    </location>
</feature>
<feature type="transmembrane region" description="Helical" evidence="2">
    <location>
        <begin position="133"/>
        <end position="155"/>
    </location>
</feature>
<feature type="transmembrane region" description="Helical" evidence="2">
    <location>
        <begin position="102"/>
        <end position="121"/>
    </location>
</feature>
<evidence type="ECO:0000256" key="1">
    <source>
        <dbReference type="SAM" id="Coils"/>
    </source>
</evidence>
<evidence type="ECO:0000256" key="2">
    <source>
        <dbReference type="SAM" id="Phobius"/>
    </source>
</evidence>
<evidence type="ECO:0000313" key="4">
    <source>
        <dbReference type="Proteomes" id="UP000832011"/>
    </source>
</evidence>